<evidence type="ECO:0000256" key="8">
    <source>
        <dbReference type="ARBA" id="ARBA00022842"/>
    </source>
</evidence>
<dbReference type="SFLD" id="SFLDS00003">
    <property type="entry name" value="Haloacid_Dehalogenase"/>
    <property type="match status" value="1"/>
</dbReference>
<evidence type="ECO:0000256" key="3">
    <source>
        <dbReference type="ARBA" id="ARBA00022553"/>
    </source>
</evidence>
<dbReference type="InterPro" id="IPR044492">
    <property type="entry name" value="P_typ_ATPase_HD_dom"/>
</dbReference>
<evidence type="ECO:0000256" key="2">
    <source>
        <dbReference type="ARBA" id="ARBA00022448"/>
    </source>
</evidence>
<feature type="transmembrane region" description="Helical" evidence="15">
    <location>
        <begin position="272"/>
        <end position="291"/>
    </location>
</feature>
<reference evidence="17" key="1">
    <citation type="submission" date="2021-01" db="EMBL/GenBank/DDBJ databases">
        <authorList>
            <person name="Corre E."/>
            <person name="Pelletier E."/>
            <person name="Niang G."/>
            <person name="Scheremetjew M."/>
            <person name="Finn R."/>
            <person name="Kale V."/>
            <person name="Holt S."/>
            <person name="Cochrane G."/>
            <person name="Meng A."/>
            <person name="Brown T."/>
            <person name="Cohen L."/>
        </authorList>
    </citation>
    <scope>NUCLEOTIDE SEQUENCE</scope>
    <source>
        <strain evidence="17">NY070348D</strain>
    </source>
</reference>
<evidence type="ECO:0000256" key="7">
    <source>
        <dbReference type="ARBA" id="ARBA00022840"/>
    </source>
</evidence>
<name>A0A7S2W2D4_9STRA</name>
<comment type="similarity">
    <text evidence="13">Belongs to the cation transport ATPase (P-type) (TC 3.A.3) family.</text>
</comment>
<dbReference type="FunFam" id="3.40.1110.10:FF:000003">
    <property type="entry name" value="Calcium-transporting ATPase"/>
    <property type="match status" value="1"/>
</dbReference>
<protein>
    <recommendedName>
        <fullName evidence="16">Cation-transporting P-type ATPase N-terminal domain-containing protein</fullName>
    </recommendedName>
</protein>
<feature type="transmembrane region" description="Helical" evidence="15">
    <location>
        <begin position="838"/>
        <end position="859"/>
    </location>
</feature>
<keyword evidence="10 15" id="KW-1133">Transmembrane helix</keyword>
<evidence type="ECO:0000256" key="11">
    <source>
        <dbReference type="ARBA" id="ARBA00023065"/>
    </source>
</evidence>
<dbReference type="GO" id="GO:0006811">
    <property type="term" value="P:monoatomic ion transport"/>
    <property type="evidence" value="ECO:0007669"/>
    <property type="project" value="UniProtKB-KW"/>
</dbReference>
<dbReference type="FunFam" id="1.20.1110.10:FF:000065">
    <property type="entry name" value="Sarcoplasmic/endoplasmic reticulum calcium ATPase 1"/>
    <property type="match status" value="2"/>
</dbReference>
<evidence type="ECO:0000256" key="9">
    <source>
        <dbReference type="ARBA" id="ARBA00022967"/>
    </source>
</evidence>
<dbReference type="PANTHER" id="PTHR42861">
    <property type="entry name" value="CALCIUM-TRANSPORTING ATPASE"/>
    <property type="match status" value="1"/>
</dbReference>
<dbReference type="SMART" id="SM00831">
    <property type="entry name" value="Cation_ATPase_N"/>
    <property type="match status" value="1"/>
</dbReference>
<gene>
    <name evidence="17" type="ORF">QSP1433_LOCUS646</name>
</gene>
<keyword evidence="8" id="KW-0460">Magnesium</keyword>
<evidence type="ECO:0000256" key="6">
    <source>
        <dbReference type="ARBA" id="ARBA00022837"/>
    </source>
</evidence>
<keyword evidence="5" id="KW-0547">Nucleotide-binding</keyword>
<dbReference type="InterPro" id="IPR023298">
    <property type="entry name" value="ATPase_P-typ_TM_dom_sf"/>
</dbReference>
<dbReference type="InterPro" id="IPR018303">
    <property type="entry name" value="ATPase_P-typ_P_site"/>
</dbReference>
<dbReference type="SFLD" id="SFLDF00027">
    <property type="entry name" value="p-type_atpase"/>
    <property type="match status" value="1"/>
</dbReference>
<keyword evidence="12 15" id="KW-0472">Membrane</keyword>
<feature type="transmembrane region" description="Helical" evidence="15">
    <location>
        <begin position="979"/>
        <end position="997"/>
    </location>
</feature>
<organism evidence="17">
    <name type="scientific">Mucochytrium quahogii</name>
    <dbReference type="NCBI Taxonomy" id="96639"/>
    <lineage>
        <taxon>Eukaryota</taxon>
        <taxon>Sar</taxon>
        <taxon>Stramenopiles</taxon>
        <taxon>Bigyra</taxon>
        <taxon>Labyrinthulomycetes</taxon>
        <taxon>Thraustochytrida</taxon>
        <taxon>Thraustochytriidae</taxon>
        <taxon>Mucochytrium</taxon>
    </lineage>
</organism>
<dbReference type="Gene3D" id="3.40.50.1000">
    <property type="entry name" value="HAD superfamily/HAD-like"/>
    <property type="match status" value="1"/>
</dbReference>
<feature type="transmembrane region" description="Helical" evidence="15">
    <location>
        <begin position="1009"/>
        <end position="1031"/>
    </location>
</feature>
<feature type="transmembrane region" description="Helical" evidence="15">
    <location>
        <begin position="871"/>
        <end position="891"/>
    </location>
</feature>
<dbReference type="GO" id="GO:0016887">
    <property type="term" value="F:ATP hydrolysis activity"/>
    <property type="evidence" value="ECO:0007669"/>
    <property type="project" value="InterPro"/>
</dbReference>
<keyword evidence="11" id="KW-0406">Ion transport</keyword>
<dbReference type="InterPro" id="IPR059000">
    <property type="entry name" value="ATPase_P-type_domA"/>
</dbReference>
<keyword evidence="9" id="KW-1278">Translocase</keyword>
<keyword evidence="2" id="KW-0813">Transport</keyword>
<dbReference type="Gene3D" id="3.40.1110.10">
    <property type="entry name" value="Calcium-transporting ATPase, cytoplasmic domain N"/>
    <property type="match status" value="1"/>
</dbReference>
<dbReference type="InterPro" id="IPR023299">
    <property type="entry name" value="ATPase_P-typ_cyto_dom_N"/>
</dbReference>
<proteinExistence type="inferred from homology"/>
<dbReference type="InterPro" id="IPR036412">
    <property type="entry name" value="HAD-like_sf"/>
</dbReference>
<dbReference type="AlphaFoldDB" id="A0A7S2W2D4"/>
<dbReference type="InterPro" id="IPR006068">
    <property type="entry name" value="ATPase_P-typ_cation-transptr_C"/>
</dbReference>
<dbReference type="Pfam" id="PF00702">
    <property type="entry name" value="Hydrolase"/>
    <property type="match status" value="1"/>
</dbReference>
<evidence type="ECO:0000256" key="4">
    <source>
        <dbReference type="ARBA" id="ARBA00022692"/>
    </source>
</evidence>
<evidence type="ECO:0000256" key="5">
    <source>
        <dbReference type="ARBA" id="ARBA00022741"/>
    </source>
</evidence>
<feature type="transmembrane region" description="Helical" evidence="15">
    <location>
        <begin position="1051"/>
        <end position="1068"/>
    </location>
</feature>
<evidence type="ECO:0000256" key="10">
    <source>
        <dbReference type="ARBA" id="ARBA00022989"/>
    </source>
</evidence>
<keyword evidence="6" id="KW-0106">Calcium</keyword>
<dbReference type="SFLD" id="SFLDG00002">
    <property type="entry name" value="C1.7:_P-type_atpase_like"/>
    <property type="match status" value="1"/>
</dbReference>
<accession>A0A7S2W2D4</accession>
<dbReference type="FunFam" id="2.70.150.10:FF:000160">
    <property type="entry name" value="Sarcoplasmic/endoplasmic reticulum calcium ATPase 1"/>
    <property type="match status" value="1"/>
</dbReference>
<keyword evidence="3" id="KW-0597">Phosphoprotein</keyword>
<dbReference type="Pfam" id="PF00689">
    <property type="entry name" value="Cation_ATPase_C"/>
    <property type="match status" value="1"/>
</dbReference>
<dbReference type="InterPro" id="IPR004014">
    <property type="entry name" value="ATPase_P-typ_cation-transptr_N"/>
</dbReference>
<dbReference type="Pfam" id="PF13246">
    <property type="entry name" value="Cation_ATPase"/>
    <property type="match status" value="1"/>
</dbReference>
<dbReference type="InterPro" id="IPR023214">
    <property type="entry name" value="HAD_sf"/>
</dbReference>
<feature type="domain" description="Cation-transporting P-type ATPase N-terminal" evidence="16">
    <location>
        <begin position="7"/>
        <end position="81"/>
    </location>
</feature>
<dbReference type="Pfam" id="PF00690">
    <property type="entry name" value="Cation_ATPase_N"/>
    <property type="match status" value="1"/>
</dbReference>
<dbReference type="NCBIfam" id="TIGR01494">
    <property type="entry name" value="ATPase_P-type"/>
    <property type="match status" value="3"/>
</dbReference>
<dbReference type="InterPro" id="IPR008250">
    <property type="entry name" value="ATPase_P-typ_transduc_dom_A_sf"/>
</dbReference>
<feature type="region of interest" description="Disordered" evidence="14">
    <location>
        <begin position="542"/>
        <end position="561"/>
    </location>
</feature>
<dbReference type="GO" id="GO:0012505">
    <property type="term" value="C:endomembrane system"/>
    <property type="evidence" value="ECO:0007669"/>
    <property type="project" value="UniProtKB-SubCell"/>
</dbReference>
<feature type="transmembrane region" description="Helical" evidence="15">
    <location>
        <begin position="89"/>
        <end position="111"/>
    </location>
</feature>
<dbReference type="GO" id="GO:0016020">
    <property type="term" value="C:membrane"/>
    <property type="evidence" value="ECO:0007669"/>
    <property type="project" value="InterPro"/>
</dbReference>
<dbReference type="SUPFAM" id="SSF81660">
    <property type="entry name" value="Metal cation-transporting ATPase, ATP-binding domain N"/>
    <property type="match status" value="1"/>
</dbReference>
<evidence type="ECO:0000256" key="12">
    <source>
        <dbReference type="ARBA" id="ARBA00023136"/>
    </source>
</evidence>
<dbReference type="InterPro" id="IPR001757">
    <property type="entry name" value="P_typ_ATPase"/>
</dbReference>
<evidence type="ECO:0000256" key="14">
    <source>
        <dbReference type="SAM" id="MobiDB-lite"/>
    </source>
</evidence>
<dbReference type="Pfam" id="PF00122">
    <property type="entry name" value="E1-E2_ATPase"/>
    <property type="match status" value="1"/>
</dbReference>
<dbReference type="Gene3D" id="1.20.1110.10">
    <property type="entry name" value="Calcium-transporting ATPase, transmembrane domain"/>
    <property type="match status" value="1"/>
</dbReference>
<dbReference type="SUPFAM" id="SSF81665">
    <property type="entry name" value="Calcium ATPase, transmembrane domain M"/>
    <property type="match status" value="1"/>
</dbReference>
<dbReference type="SUPFAM" id="SSF81653">
    <property type="entry name" value="Calcium ATPase, transduction domain A"/>
    <property type="match status" value="1"/>
</dbReference>
<dbReference type="FunFam" id="3.40.50.1000:FF:000083">
    <property type="entry name" value="Sodium/potassium-transporting ATPase subunit alpha"/>
    <property type="match status" value="1"/>
</dbReference>
<evidence type="ECO:0000259" key="16">
    <source>
        <dbReference type="SMART" id="SM00831"/>
    </source>
</evidence>
<dbReference type="PRINTS" id="PR00119">
    <property type="entry name" value="CATATPASE"/>
</dbReference>
<comment type="subcellular location">
    <subcellularLocation>
        <location evidence="1">Endomembrane system</location>
        <topology evidence="1">Multi-pass membrane protein</topology>
    </subcellularLocation>
</comment>
<dbReference type="EMBL" id="HBHK01001102">
    <property type="protein sequence ID" value="CAD9663387.1"/>
    <property type="molecule type" value="Transcribed_RNA"/>
</dbReference>
<evidence type="ECO:0000313" key="17">
    <source>
        <dbReference type="EMBL" id="CAD9663387.1"/>
    </source>
</evidence>
<dbReference type="Gene3D" id="2.70.150.10">
    <property type="entry name" value="Calcium-transporting ATPase, cytoplasmic transduction domain A"/>
    <property type="match status" value="1"/>
</dbReference>
<evidence type="ECO:0000256" key="13">
    <source>
        <dbReference type="ARBA" id="ARBA00038148"/>
    </source>
</evidence>
<dbReference type="GO" id="GO:0005524">
    <property type="term" value="F:ATP binding"/>
    <property type="evidence" value="ECO:0007669"/>
    <property type="project" value="UniProtKB-KW"/>
</dbReference>
<feature type="transmembrane region" description="Helical" evidence="15">
    <location>
        <begin position="303"/>
        <end position="332"/>
    </location>
</feature>
<sequence length="1116" mass="122508">MLSNETQAWDLDVAEVVEALDTNLSRGLDKDEARRRLVLYGKNELPEEEATPFIKLVLKQFEDMLVIILLVAAFVSFILALFEDEDDKVTAFVEPLVILLILIANAIVGVVQESNAEKAIKELKEYEASNALVLRGGDETYVEASDLVPGDLVMLRVGDKVPADCRLVVIHSSVIAVDQSVLTGESDSVLKTVEPLPRTHSSSMLDSPRQLVNQDKINMLFSGTLVTRGSGLAMVTSTGVTTAIGAIHRSIADQEPEKTPLKIQLDEFGEQLSKLIAVICIVVWVINIHHFDDPIHGSVIKGAIYYFKIAVALAVAAIPEGLPAVVTTCLALGTRLMAKEGAIVRSLPSVETLGCTSVICADKTGTLTTNQMLVQKIVVVTANSDEKSSRRLDPQFVEMDVDGTDYNPSGKVRMHAPHMQQGQETIIQSPASEHPCVLEIARIAALCNESTLEYDPVNHQFTRTGEPTEAALRVLVEKLGLPTDLIANDRKCVNEMIRKGDPAGDITEEARKCSRYWQSQYKTEAVLEFTRQRKSMSVVCSPNSVSPVMTPPSSPVAAGSPKKNGRVLFVKGAPDSVIHRCSRVQLNSGGTAPMTKSIRDRLEAKAHEIGSTGLRCLALAWGESPENGLSALDIRNSLHYEAIEQQLTFVGIVGMHDPPRLEVRDAIKDCQRAGIRVMVITGDSKSTAEAVCKEIGILDETLSGSGVDDSVMLMKDFDMERGNDTYSGLSITGAMWSNMTRDEQMESIKRLRVFSRVEPAHKLQVVKLLRESGEVVAMTGDGVNDAPALKQADIGIAMGSGTAVAREASDMVLIDDNFHIIVSAVRQGRAIFANTKQFIRYLISSNIGEVACIFFTALLGTPEALVPVQLLWTNFVTDGFPATALSMNPVSTDVMQRKPRSRKEGFVDAWMAFRYVIVGLYVGLAVVLGFVWWFIYYEAGPKITFSQLVSFESCTEVEAKKHGYSCEIFKHGKDGRIKYPSTIALSILVTIEMFNALNSLSENESLFTVAPWSNVWLLAAISLSFVLHFAILYTPSLAPVFAVAPISFDEWLAVFWFSFPVIFIDEVVKFFSRRLHERGFLDPDRRATRKISKNRVPFSTGAFSSSLSENNGFKQV</sequence>
<evidence type="ECO:0000256" key="1">
    <source>
        <dbReference type="ARBA" id="ARBA00004127"/>
    </source>
</evidence>
<dbReference type="SUPFAM" id="SSF56784">
    <property type="entry name" value="HAD-like"/>
    <property type="match status" value="1"/>
</dbReference>
<evidence type="ECO:0000256" key="15">
    <source>
        <dbReference type="SAM" id="Phobius"/>
    </source>
</evidence>
<keyword evidence="7" id="KW-0067">ATP-binding</keyword>
<feature type="transmembrane region" description="Helical" evidence="15">
    <location>
        <begin position="912"/>
        <end position="935"/>
    </location>
</feature>
<keyword evidence="4 15" id="KW-0812">Transmembrane</keyword>
<feature type="transmembrane region" description="Helical" evidence="15">
    <location>
        <begin position="64"/>
        <end position="83"/>
    </location>
</feature>
<dbReference type="PROSITE" id="PS00154">
    <property type="entry name" value="ATPASE_E1_E2"/>
    <property type="match status" value="1"/>
</dbReference>